<dbReference type="RefSeq" id="WP_209854567.1">
    <property type="nucleotide sequence ID" value="NZ_JAGGJV010000007.1"/>
</dbReference>
<name>A0ABS4ERN1_9HYPH</name>
<dbReference type="PRINTS" id="PR00039">
    <property type="entry name" value="HTHLYSR"/>
</dbReference>
<dbReference type="SUPFAM" id="SSF53850">
    <property type="entry name" value="Periplasmic binding protein-like II"/>
    <property type="match status" value="1"/>
</dbReference>
<organism evidence="6 7">
    <name type="scientific">Rhizobium herbae</name>
    <dbReference type="NCBI Taxonomy" id="508661"/>
    <lineage>
        <taxon>Bacteria</taxon>
        <taxon>Pseudomonadati</taxon>
        <taxon>Pseudomonadota</taxon>
        <taxon>Alphaproteobacteria</taxon>
        <taxon>Hyphomicrobiales</taxon>
        <taxon>Rhizobiaceae</taxon>
        <taxon>Rhizobium/Agrobacterium group</taxon>
        <taxon>Rhizobium</taxon>
    </lineage>
</organism>
<evidence type="ECO:0000313" key="7">
    <source>
        <dbReference type="Proteomes" id="UP000823786"/>
    </source>
</evidence>
<comment type="similarity">
    <text evidence="1">Belongs to the LysR transcriptional regulatory family.</text>
</comment>
<accession>A0ABS4ERN1</accession>
<proteinExistence type="inferred from homology"/>
<keyword evidence="2" id="KW-0805">Transcription regulation</keyword>
<dbReference type="InterPro" id="IPR000847">
    <property type="entry name" value="LysR_HTH_N"/>
</dbReference>
<protein>
    <submittedName>
        <fullName evidence="6">LysR family glycine cleavage system transcriptional activator</fullName>
    </submittedName>
</protein>
<dbReference type="InterPro" id="IPR058163">
    <property type="entry name" value="LysR-type_TF_proteobact-type"/>
</dbReference>
<dbReference type="EMBL" id="JAGGJV010000007">
    <property type="protein sequence ID" value="MBP1860583.1"/>
    <property type="molecule type" value="Genomic_DNA"/>
</dbReference>
<dbReference type="Gene3D" id="3.40.190.10">
    <property type="entry name" value="Periplasmic binding protein-like II"/>
    <property type="match status" value="2"/>
</dbReference>
<keyword evidence="7" id="KW-1185">Reference proteome</keyword>
<dbReference type="Pfam" id="PF00126">
    <property type="entry name" value="HTH_1"/>
    <property type="match status" value="1"/>
</dbReference>
<keyword evidence="4" id="KW-0804">Transcription</keyword>
<keyword evidence="3" id="KW-0238">DNA-binding</keyword>
<evidence type="ECO:0000256" key="1">
    <source>
        <dbReference type="ARBA" id="ARBA00009437"/>
    </source>
</evidence>
<evidence type="ECO:0000256" key="4">
    <source>
        <dbReference type="ARBA" id="ARBA00023163"/>
    </source>
</evidence>
<dbReference type="InterPro" id="IPR036388">
    <property type="entry name" value="WH-like_DNA-bd_sf"/>
</dbReference>
<gene>
    <name evidence="6" type="ORF">J2Z75_004104</name>
</gene>
<dbReference type="InterPro" id="IPR005119">
    <property type="entry name" value="LysR_subst-bd"/>
</dbReference>
<dbReference type="InterPro" id="IPR036390">
    <property type="entry name" value="WH_DNA-bd_sf"/>
</dbReference>
<dbReference type="PANTHER" id="PTHR30537">
    <property type="entry name" value="HTH-TYPE TRANSCRIPTIONAL REGULATOR"/>
    <property type="match status" value="1"/>
</dbReference>
<reference evidence="6 7" key="1">
    <citation type="submission" date="2021-03" db="EMBL/GenBank/DDBJ databases">
        <title>Genomic Encyclopedia of Type Strains, Phase IV (KMG-IV): sequencing the most valuable type-strain genomes for metagenomic binning, comparative biology and taxonomic classification.</title>
        <authorList>
            <person name="Goeker M."/>
        </authorList>
    </citation>
    <scope>NUCLEOTIDE SEQUENCE [LARGE SCALE GENOMIC DNA]</scope>
    <source>
        <strain evidence="6 7">DSM 26427</strain>
    </source>
</reference>
<evidence type="ECO:0000313" key="6">
    <source>
        <dbReference type="EMBL" id="MBP1860583.1"/>
    </source>
</evidence>
<dbReference type="Gene3D" id="1.10.10.10">
    <property type="entry name" value="Winged helix-like DNA-binding domain superfamily/Winged helix DNA-binding domain"/>
    <property type="match status" value="1"/>
</dbReference>
<dbReference type="Proteomes" id="UP000823786">
    <property type="component" value="Unassembled WGS sequence"/>
</dbReference>
<dbReference type="PANTHER" id="PTHR30537:SF26">
    <property type="entry name" value="GLYCINE CLEAVAGE SYSTEM TRANSCRIPTIONAL ACTIVATOR"/>
    <property type="match status" value="1"/>
</dbReference>
<dbReference type="SUPFAM" id="SSF46785">
    <property type="entry name" value="Winged helix' DNA-binding domain"/>
    <property type="match status" value="1"/>
</dbReference>
<evidence type="ECO:0000256" key="2">
    <source>
        <dbReference type="ARBA" id="ARBA00023015"/>
    </source>
</evidence>
<dbReference type="PROSITE" id="PS50931">
    <property type="entry name" value="HTH_LYSR"/>
    <property type="match status" value="1"/>
</dbReference>
<dbReference type="CDD" id="cd08432">
    <property type="entry name" value="PBP2_GcdR_TrpI_HvrB_AmpR_like"/>
    <property type="match status" value="1"/>
</dbReference>
<evidence type="ECO:0000256" key="3">
    <source>
        <dbReference type="ARBA" id="ARBA00023125"/>
    </source>
</evidence>
<dbReference type="Pfam" id="PF03466">
    <property type="entry name" value="LysR_substrate"/>
    <property type="match status" value="1"/>
</dbReference>
<comment type="caution">
    <text evidence="6">The sequence shown here is derived from an EMBL/GenBank/DDBJ whole genome shotgun (WGS) entry which is preliminary data.</text>
</comment>
<sequence>MQRIPSTQALRALESFARHGTVWKAADELNLTRSAISHQLRLLERELGFQIFNRVGTRIELTEQGLGYAADIRQALNAIAGSASRHASRGVSGSITVSCPPGFASNWLCNYISHFRDAYPDVRISIVTPRRLDDISNPDVDVFIAFGTGNWPSMQVELIVEVEFAPLCSPVLLNKIGGLNDPSDIKKMCLLHLTDYEDWETWLALAGVDQSYASTGIIFSDMNLVFAATLSGQGVAVGDRFTCRHAMNSGQLVQPFDISINSSRSYYLVTSEAKADNQAVVAFSSWLRSEMLKNDADT</sequence>
<feature type="domain" description="HTH lysR-type" evidence="5">
    <location>
        <begin position="5"/>
        <end position="62"/>
    </location>
</feature>
<evidence type="ECO:0000259" key="5">
    <source>
        <dbReference type="PROSITE" id="PS50931"/>
    </source>
</evidence>